<dbReference type="PANTHER" id="PTHR44191">
    <property type="entry name" value="TRANSCRIPTION FACTOR KUA1"/>
    <property type="match status" value="1"/>
</dbReference>
<dbReference type="SUPFAM" id="SSF46689">
    <property type="entry name" value="Homeodomain-like"/>
    <property type="match status" value="1"/>
</dbReference>
<reference evidence="11 12" key="1">
    <citation type="submission" date="2018-02" db="EMBL/GenBank/DDBJ databases">
        <title>Draft genome of wild Prunus yedoensis var. nudiflora.</title>
        <authorList>
            <person name="Baek S."/>
            <person name="Kim J.-H."/>
            <person name="Choi K."/>
            <person name="Kim G.-B."/>
            <person name="Cho A."/>
            <person name="Jang H."/>
            <person name="Shin C.-H."/>
            <person name="Yu H.-J."/>
            <person name="Mun J.-H."/>
        </authorList>
    </citation>
    <scope>NUCLEOTIDE SEQUENCE [LARGE SCALE GENOMIC DNA]</scope>
    <source>
        <strain evidence="12">cv. Jeju island</strain>
        <tissue evidence="11">Leaf</tissue>
    </source>
</reference>
<protein>
    <recommendedName>
        <fullName evidence="13">Transcription factor MYBS3</fullName>
    </recommendedName>
</protein>
<evidence type="ECO:0000259" key="8">
    <source>
        <dbReference type="PROSITE" id="PS50158"/>
    </source>
</evidence>
<keyword evidence="3" id="KW-0238">DNA-binding</keyword>
<dbReference type="InterPro" id="IPR001005">
    <property type="entry name" value="SANT/Myb"/>
</dbReference>
<dbReference type="PROSITE" id="PS51294">
    <property type="entry name" value="HTH_MYB"/>
    <property type="match status" value="1"/>
</dbReference>
<evidence type="ECO:0000259" key="10">
    <source>
        <dbReference type="PROSITE" id="PS51294"/>
    </source>
</evidence>
<evidence type="ECO:0000256" key="6">
    <source>
        <dbReference type="PROSITE-ProRule" id="PRU00047"/>
    </source>
</evidence>
<dbReference type="EMBL" id="PJQY01000695">
    <property type="protein sequence ID" value="PQQ08603.1"/>
    <property type="molecule type" value="Genomic_DNA"/>
</dbReference>
<dbReference type="InterPro" id="IPR001878">
    <property type="entry name" value="Znf_CCHC"/>
</dbReference>
<keyword evidence="2" id="KW-0805">Transcription regulation</keyword>
<dbReference type="PANTHER" id="PTHR44191:SF66">
    <property type="entry name" value="MYB-LIKE PROTEIN J"/>
    <property type="match status" value="1"/>
</dbReference>
<dbReference type="InterPro" id="IPR009057">
    <property type="entry name" value="Homeodomain-like_sf"/>
</dbReference>
<dbReference type="STRING" id="2094558.A0A314YP94"/>
<dbReference type="InterPro" id="IPR006447">
    <property type="entry name" value="Myb_dom_plants"/>
</dbReference>
<feature type="domain" description="Myb-like" evidence="7">
    <location>
        <begin position="122"/>
        <end position="174"/>
    </location>
</feature>
<dbReference type="InterPro" id="IPR017930">
    <property type="entry name" value="Myb_dom"/>
</dbReference>
<accession>A0A314YP94</accession>
<feature type="domain" description="SANT" evidence="9">
    <location>
        <begin position="130"/>
        <end position="178"/>
    </location>
</feature>
<dbReference type="Proteomes" id="UP000250321">
    <property type="component" value="Unassembled WGS sequence"/>
</dbReference>
<dbReference type="GO" id="GO:0006355">
    <property type="term" value="P:regulation of DNA-templated transcription"/>
    <property type="evidence" value="ECO:0007669"/>
    <property type="project" value="UniProtKB-ARBA"/>
</dbReference>
<evidence type="ECO:0000259" key="7">
    <source>
        <dbReference type="PROSITE" id="PS50090"/>
    </source>
</evidence>
<dbReference type="InterPro" id="IPR017884">
    <property type="entry name" value="SANT_dom"/>
</dbReference>
<keyword evidence="5" id="KW-0539">Nucleus</keyword>
<dbReference type="GO" id="GO:0003677">
    <property type="term" value="F:DNA binding"/>
    <property type="evidence" value="ECO:0007669"/>
    <property type="project" value="UniProtKB-KW"/>
</dbReference>
<feature type="domain" description="CCHC-type" evidence="8">
    <location>
        <begin position="3"/>
        <end position="18"/>
    </location>
</feature>
<dbReference type="InterPro" id="IPR052245">
    <property type="entry name" value="Plant_Stress_Dev_TF"/>
</dbReference>
<keyword evidence="6" id="KW-0479">Metal-binding</keyword>
<dbReference type="Gene3D" id="1.10.10.60">
    <property type="entry name" value="Homeodomain-like"/>
    <property type="match status" value="1"/>
</dbReference>
<gene>
    <name evidence="11" type="ORF">Pyn_15518</name>
</gene>
<dbReference type="Pfam" id="PF00249">
    <property type="entry name" value="Myb_DNA-binding"/>
    <property type="match status" value="1"/>
</dbReference>
<evidence type="ECO:0000313" key="11">
    <source>
        <dbReference type="EMBL" id="PQQ08603.1"/>
    </source>
</evidence>
<dbReference type="PROSITE" id="PS50090">
    <property type="entry name" value="MYB_LIKE"/>
    <property type="match status" value="1"/>
</dbReference>
<dbReference type="PROSITE" id="PS50158">
    <property type="entry name" value="ZF_CCHC"/>
    <property type="match status" value="1"/>
</dbReference>
<feature type="domain" description="HTH myb-type" evidence="10">
    <location>
        <begin position="126"/>
        <end position="178"/>
    </location>
</feature>
<dbReference type="FunFam" id="1.10.10.60:FF:000009">
    <property type="entry name" value="transcription factor MYB1R1"/>
    <property type="match status" value="1"/>
</dbReference>
<evidence type="ECO:0000256" key="3">
    <source>
        <dbReference type="ARBA" id="ARBA00023125"/>
    </source>
</evidence>
<organism evidence="11 12">
    <name type="scientific">Prunus yedoensis var. nudiflora</name>
    <dbReference type="NCBI Taxonomy" id="2094558"/>
    <lineage>
        <taxon>Eukaryota</taxon>
        <taxon>Viridiplantae</taxon>
        <taxon>Streptophyta</taxon>
        <taxon>Embryophyta</taxon>
        <taxon>Tracheophyta</taxon>
        <taxon>Spermatophyta</taxon>
        <taxon>Magnoliopsida</taxon>
        <taxon>eudicotyledons</taxon>
        <taxon>Gunneridae</taxon>
        <taxon>Pentapetalae</taxon>
        <taxon>rosids</taxon>
        <taxon>fabids</taxon>
        <taxon>Rosales</taxon>
        <taxon>Rosaceae</taxon>
        <taxon>Amygdaloideae</taxon>
        <taxon>Amygdaleae</taxon>
        <taxon>Prunus</taxon>
    </lineage>
</organism>
<sequence length="279" mass="30228">MGRKCSQCGNMGHNSRTCGVRQRRQRGGGGGGGLRLFGVQVLDLSSSSSLSNSLISRKKKNIIIKRCPPSMVHCLSSVAASSPTTPSSSTSSRLQSSALIDENSEKMSNGYPSDGLTALPQENNNKGVAWSEEEHRMFVMGLEKLGKGDWKGISRHFVTTRTPTQVASHAQKYFLRLNTLNKKRRRPSLFYVGKDELSVQLMNKPNNFRPNNIEASSAIIPYGYGFDSSELSSSSTLAAEPAAPLPTAATDLELKLAALMPLDQQTKPCPRALLTAPIC</sequence>
<evidence type="ECO:0000259" key="9">
    <source>
        <dbReference type="PROSITE" id="PS51293"/>
    </source>
</evidence>
<keyword evidence="6" id="KW-0863">Zinc-finger</keyword>
<evidence type="ECO:0000256" key="2">
    <source>
        <dbReference type="ARBA" id="ARBA00023015"/>
    </source>
</evidence>
<dbReference type="SMART" id="SM00717">
    <property type="entry name" value="SANT"/>
    <property type="match status" value="1"/>
</dbReference>
<dbReference type="GO" id="GO:0008270">
    <property type="term" value="F:zinc ion binding"/>
    <property type="evidence" value="ECO:0007669"/>
    <property type="project" value="UniProtKB-KW"/>
</dbReference>
<dbReference type="OrthoDB" id="1166577at2759"/>
<evidence type="ECO:0000256" key="4">
    <source>
        <dbReference type="ARBA" id="ARBA00023163"/>
    </source>
</evidence>
<dbReference type="AlphaFoldDB" id="A0A314YP94"/>
<proteinExistence type="predicted"/>
<comment type="subcellular location">
    <subcellularLocation>
        <location evidence="1">Nucleus</location>
    </subcellularLocation>
</comment>
<keyword evidence="4" id="KW-0804">Transcription</keyword>
<dbReference type="PROSITE" id="PS51293">
    <property type="entry name" value="SANT"/>
    <property type="match status" value="1"/>
</dbReference>
<comment type="caution">
    <text evidence="11">The sequence shown here is derived from an EMBL/GenBank/DDBJ whole genome shotgun (WGS) entry which is preliminary data.</text>
</comment>
<evidence type="ECO:0000313" key="12">
    <source>
        <dbReference type="Proteomes" id="UP000250321"/>
    </source>
</evidence>
<dbReference type="GO" id="GO:0009723">
    <property type="term" value="P:response to ethylene"/>
    <property type="evidence" value="ECO:0007669"/>
    <property type="project" value="TreeGrafter"/>
</dbReference>
<evidence type="ECO:0000256" key="5">
    <source>
        <dbReference type="ARBA" id="ARBA00023242"/>
    </source>
</evidence>
<dbReference type="CDD" id="cd00167">
    <property type="entry name" value="SANT"/>
    <property type="match status" value="1"/>
</dbReference>
<dbReference type="GO" id="GO:0009739">
    <property type="term" value="P:response to gibberellin"/>
    <property type="evidence" value="ECO:0007669"/>
    <property type="project" value="TreeGrafter"/>
</dbReference>
<name>A0A314YP94_PRUYE</name>
<evidence type="ECO:0000256" key="1">
    <source>
        <dbReference type="ARBA" id="ARBA00004123"/>
    </source>
</evidence>
<keyword evidence="12" id="KW-1185">Reference proteome</keyword>
<dbReference type="NCBIfam" id="TIGR01557">
    <property type="entry name" value="myb_SHAQKYF"/>
    <property type="match status" value="1"/>
</dbReference>
<keyword evidence="6" id="KW-0862">Zinc</keyword>
<dbReference type="GO" id="GO:0005634">
    <property type="term" value="C:nucleus"/>
    <property type="evidence" value="ECO:0007669"/>
    <property type="project" value="UniProtKB-SubCell"/>
</dbReference>
<evidence type="ECO:0008006" key="13">
    <source>
        <dbReference type="Google" id="ProtNLM"/>
    </source>
</evidence>